<dbReference type="InterPro" id="IPR018485">
    <property type="entry name" value="FGGY_C"/>
</dbReference>
<feature type="binding site" evidence="11">
    <location>
        <position position="259"/>
    </location>
    <ligand>
        <name>ATP</name>
        <dbReference type="ChEBI" id="CHEBI:30616"/>
    </ligand>
</feature>
<dbReference type="Gene3D" id="3.30.420.40">
    <property type="match status" value="2"/>
</dbReference>
<dbReference type="HAMAP" id="MF_01535">
    <property type="entry name" value="Rhamnulokinase"/>
    <property type="match status" value="1"/>
</dbReference>
<keyword evidence="11" id="KW-0460">Magnesium</keyword>
<evidence type="ECO:0000259" key="12">
    <source>
        <dbReference type="Pfam" id="PF00370"/>
    </source>
</evidence>
<dbReference type="FunFam" id="3.30.420.40:FF:000073">
    <property type="entry name" value="Rhamnulokinase"/>
    <property type="match status" value="1"/>
</dbReference>
<organism evidence="14 15">
    <name type="scientific">Biostraticola tofi</name>
    <dbReference type="NCBI Taxonomy" id="466109"/>
    <lineage>
        <taxon>Bacteria</taxon>
        <taxon>Pseudomonadati</taxon>
        <taxon>Pseudomonadota</taxon>
        <taxon>Gammaproteobacteria</taxon>
        <taxon>Enterobacterales</taxon>
        <taxon>Bruguierivoracaceae</taxon>
        <taxon>Biostraticola</taxon>
    </lineage>
</organism>
<dbReference type="GO" id="GO:0005524">
    <property type="term" value="F:ATP binding"/>
    <property type="evidence" value="ECO:0007669"/>
    <property type="project" value="UniProtKB-KW"/>
</dbReference>
<evidence type="ECO:0000256" key="6">
    <source>
        <dbReference type="ARBA" id="ARBA00023157"/>
    </source>
</evidence>
<dbReference type="RefSeq" id="WP_131865474.1">
    <property type="nucleotide sequence ID" value="NZ_SMCR01000004.1"/>
</dbReference>
<dbReference type="Pfam" id="PF02782">
    <property type="entry name" value="FGGY_C"/>
    <property type="match status" value="1"/>
</dbReference>
<dbReference type="GO" id="GO:0019301">
    <property type="term" value="P:rhamnose catabolic process"/>
    <property type="evidence" value="ECO:0007669"/>
    <property type="project" value="UniProtKB-UniRule"/>
</dbReference>
<dbReference type="EC" id="2.7.1.5" evidence="9 11"/>
<dbReference type="SUPFAM" id="SSF53067">
    <property type="entry name" value="Actin-like ATPase domain"/>
    <property type="match status" value="2"/>
</dbReference>
<feature type="active site" description="Proton acceptor" evidence="11">
    <location>
        <position position="237"/>
    </location>
</feature>
<keyword evidence="6 11" id="KW-1015">Disulfide bond</keyword>
<dbReference type="InterPro" id="IPR018484">
    <property type="entry name" value="FGGY_N"/>
</dbReference>
<dbReference type="GO" id="GO:0005829">
    <property type="term" value="C:cytosol"/>
    <property type="evidence" value="ECO:0007669"/>
    <property type="project" value="TreeGrafter"/>
</dbReference>
<dbReference type="NCBIfam" id="TIGR02627">
    <property type="entry name" value="rhamnulo_kin"/>
    <property type="match status" value="1"/>
</dbReference>
<feature type="domain" description="Carbohydrate kinase FGGY N-terminal" evidence="12">
    <location>
        <begin position="6"/>
        <end position="243"/>
    </location>
</feature>
<feature type="binding site" evidence="11">
    <location>
        <begin position="13"/>
        <end position="17"/>
    </location>
    <ligand>
        <name>ATP</name>
        <dbReference type="ChEBI" id="CHEBI:30616"/>
    </ligand>
</feature>
<comment type="caution">
    <text evidence="11">Lacks conserved residue(s) required for the propagation of feature annotation.</text>
</comment>
<evidence type="ECO:0000313" key="14">
    <source>
        <dbReference type="EMBL" id="TCV96915.1"/>
    </source>
</evidence>
<dbReference type="FunFam" id="3.30.420.40:FF:000064">
    <property type="entry name" value="Rhamnulokinase"/>
    <property type="match status" value="1"/>
</dbReference>
<evidence type="ECO:0000256" key="11">
    <source>
        <dbReference type="HAMAP-Rule" id="MF_01535"/>
    </source>
</evidence>
<comment type="similarity">
    <text evidence="11">Belongs to the rhamnulokinase family.</text>
</comment>
<comment type="pathway">
    <text evidence="11">Carbohydrate degradation; L-rhamnose degradation; glycerone phosphate from L-rhamnose: step 2/3.</text>
</comment>
<reference evidence="14 15" key="1">
    <citation type="submission" date="2019-03" db="EMBL/GenBank/DDBJ databases">
        <title>Genomic Encyclopedia of Type Strains, Phase IV (KMG-IV): sequencing the most valuable type-strain genomes for metagenomic binning, comparative biology and taxonomic classification.</title>
        <authorList>
            <person name="Goeker M."/>
        </authorList>
    </citation>
    <scope>NUCLEOTIDE SEQUENCE [LARGE SCALE GENOMIC DNA]</scope>
    <source>
        <strain evidence="14 15">DSM 19580</strain>
    </source>
</reference>
<dbReference type="UniPathway" id="UPA00541">
    <property type="reaction ID" value="UER00602"/>
</dbReference>
<evidence type="ECO:0000256" key="4">
    <source>
        <dbReference type="ARBA" id="ARBA00022777"/>
    </source>
</evidence>
<dbReference type="PANTHER" id="PTHR10196:SF93">
    <property type="entry name" value="L-RHAMNULOKINASE"/>
    <property type="match status" value="1"/>
</dbReference>
<keyword evidence="15" id="KW-1185">Reference proteome</keyword>
<evidence type="ECO:0000256" key="10">
    <source>
        <dbReference type="ARBA" id="ARBA00076629"/>
    </source>
</evidence>
<evidence type="ECO:0000256" key="5">
    <source>
        <dbReference type="ARBA" id="ARBA00022840"/>
    </source>
</evidence>
<keyword evidence="3 11" id="KW-0547">Nucleotide-binding</keyword>
<dbReference type="InterPro" id="IPR043129">
    <property type="entry name" value="ATPase_NBD"/>
</dbReference>
<dbReference type="NCBIfam" id="NF007925">
    <property type="entry name" value="PRK10640.1"/>
    <property type="match status" value="1"/>
</dbReference>
<comment type="catalytic activity">
    <reaction evidence="8 11">
        <text>L-rhamnulose + ATP = L-rhamnulose 1-phosphate + ADP + H(+)</text>
        <dbReference type="Rhea" id="RHEA:20117"/>
        <dbReference type="ChEBI" id="CHEBI:15378"/>
        <dbReference type="ChEBI" id="CHEBI:17897"/>
        <dbReference type="ChEBI" id="CHEBI:30616"/>
        <dbReference type="ChEBI" id="CHEBI:58313"/>
        <dbReference type="ChEBI" id="CHEBI:456216"/>
        <dbReference type="EC" id="2.7.1.5"/>
    </reaction>
</comment>
<comment type="cofactor">
    <cofactor evidence="11">
        <name>Mg(2+)</name>
        <dbReference type="ChEBI" id="CHEBI:18420"/>
    </cofactor>
</comment>
<evidence type="ECO:0000256" key="3">
    <source>
        <dbReference type="ARBA" id="ARBA00022741"/>
    </source>
</evidence>
<keyword evidence="5 11" id="KW-0067">ATP-binding</keyword>
<dbReference type="GO" id="GO:0008993">
    <property type="term" value="F:rhamnulokinase activity"/>
    <property type="evidence" value="ECO:0007669"/>
    <property type="project" value="UniProtKB-UniRule"/>
</dbReference>
<dbReference type="Proteomes" id="UP000295719">
    <property type="component" value="Unassembled WGS sequence"/>
</dbReference>
<dbReference type="InterPro" id="IPR013449">
    <property type="entry name" value="Rhamnulokinase"/>
</dbReference>
<dbReference type="GO" id="GO:0004370">
    <property type="term" value="F:glycerol kinase activity"/>
    <property type="evidence" value="ECO:0007669"/>
    <property type="project" value="TreeGrafter"/>
</dbReference>
<dbReference type="PIRSF" id="PIRSF000538">
    <property type="entry name" value="GlpK"/>
    <property type="match status" value="1"/>
</dbReference>
<keyword evidence="2 11" id="KW-0808">Transferase</keyword>
<dbReference type="Pfam" id="PF00370">
    <property type="entry name" value="FGGY_N"/>
    <property type="match status" value="1"/>
</dbReference>
<dbReference type="CDD" id="cd07771">
    <property type="entry name" value="ASKHA_NBD_FGGY_RhaB-like"/>
    <property type="match status" value="1"/>
</dbReference>
<evidence type="ECO:0000256" key="9">
    <source>
        <dbReference type="ARBA" id="ARBA00066425"/>
    </source>
</evidence>
<sequence length="490" mass="53784">MAVRNIVAIDLGASSGRVMLATWHTDRQAITLEEIHRFTNGFVARDGHDCWDLDALYQEIIAGITRLDAAGTVIDSLGIDTWGVDYVLLDSQGERVAPTVSYRDHRTDGVMATVLSQLGRDKIYRHTGIQFLPFNTLYQLKAWRDSQPDGIDQVSHLLMIPDYFHYRLTGALNWEYTNASTTQLLNLATGDWDQALLDYLAIPRQWLGTPSAPGNRLGSWQSPSGQQVPVIAVATHDTASAVVAAPLFSSTSAYLSSGTWSLMGVESQTPYNDANALALNITNEGGINGRFRVLKNIMGLWLLTRVCEEQQVASLAALLDAVAERPAFASLINPNDDRFINPPSMTEAIRAACREHGQPVPQDTAALARCIFDSLALLYRQVLQELASLSGSPLTHLHIVGGGSQNHLLNQLCADCCQVAVTAGPVEASTLGNIGCQLMALGEVEDVTAWRRTLEQNFPLRHYTPQTHPDFANHWQRFVALCPLQEEVSL</sequence>
<feature type="disulfide bond" evidence="11">
    <location>
        <begin position="413"/>
        <end position="417"/>
    </location>
</feature>
<feature type="domain" description="Carbohydrate kinase FGGY C-terminal" evidence="13">
    <location>
        <begin position="253"/>
        <end position="440"/>
    </location>
</feature>
<dbReference type="EMBL" id="SMCR01000004">
    <property type="protein sequence ID" value="TCV96915.1"/>
    <property type="molecule type" value="Genomic_DNA"/>
</dbReference>
<name>A0A4R3YUZ4_9GAMM</name>
<dbReference type="PANTHER" id="PTHR10196">
    <property type="entry name" value="SUGAR KINASE"/>
    <property type="match status" value="1"/>
</dbReference>
<feature type="binding site" evidence="11">
    <location>
        <begin position="236"/>
        <end position="238"/>
    </location>
    <ligand>
        <name>substrate</name>
    </ligand>
</feature>
<gene>
    <name evidence="11" type="primary">rhaB</name>
    <name evidence="14" type="ORF">EDC52_104356</name>
</gene>
<comment type="caution">
    <text evidence="14">The sequence shown here is derived from an EMBL/GenBank/DDBJ whole genome shotgun (WGS) entry which is preliminary data.</text>
</comment>
<dbReference type="InterPro" id="IPR000577">
    <property type="entry name" value="Carb_kinase_FGGY"/>
</dbReference>
<feature type="binding site" evidence="11">
    <location>
        <position position="296"/>
    </location>
    <ligand>
        <name>substrate</name>
    </ligand>
</feature>
<feature type="binding site" evidence="11">
    <location>
        <position position="83"/>
    </location>
    <ligand>
        <name>substrate</name>
    </ligand>
</feature>
<dbReference type="AlphaFoldDB" id="A0A4R3YUZ4"/>
<evidence type="ECO:0000256" key="8">
    <source>
        <dbReference type="ARBA" id="ARBA00052072"/>
    </source>
</evidence>
<comment type="function">
    <text evidence="11">Involved in the catabolism of L-rhamnose (6-deoxy-L-mannose). Catalyzes the transfer of the gamma-phosphate group from ATP to the 1-hydroxyl group of L-rhamnulose to yield L-rhamnulose 1-phosphate.</text>
</comment>
<comment type="similarity">
    <text evidence="1">Belongs to the FGGY kinase family.</text>
</comment>
<dbReference type="OrthoDB" id="9761504at2"/>
<dbReference type="GO" id="GO:0006071">
    <property type="term" value="P:glycerol metabolic process"/>
    <property type="evidence" value="ECO:0007669"/>
    <property type="project" value="TreeGrafter"/>
</dbReference>
<accession>A0A4R3YUZ4</accession>
<proteinExistence type="inferred from homology"/>
<evidence type="ECO:0000256" key="1">
    <source>
        <dbReference type="ARBA" id="ARBA00009156"/>
    </source>
</evidence>
<evidence type="ECO:0000256" key="7">
    <source>
        <dbReference type="ARBA" id="ARBA00023308"/>
    </source>
</evidence>
<feature type="binding site" evidence="11">
    <location>
        <position position="402"/>
    </location>
    <ligand>
        <name>ATP</name>
        <dbReference type="ChEBI" id="CHEBI:30616"/>
    </ligand>
</feature>
<feature type="disulfide bond" evidence="11">
    <location>
        <begin position="353"/>
        <end position="370"/>
    </location>
</feature>
<evidence type="ECO:0000256" key="2">
    <source>
        <dbReference type="ARBA" id="ARBA00022679"/>
    </source>
</evidence>
<evidence type="ECO:0000259" key="13">
    <source>
        <dbReference type="Pfam" id="PF02782"/>
    </source>
</evidence>
<protein>
    <recommendedName>
        <fullName evidence="9 11">Rhamnulokinase</fullName>
        <shortName evidence="11">RhaB</shortName>
        <ecNumber evidence="9 11">2.7.1.5</ecNumber>
    </recommendedName>
    <alternativeName>
        <fullName evidence="11">ATP:L-rhamnulose phosphotransferase</fullName>
    </alternativeName>
    <alternativeName>
        <fullName evidence="11">L-rhamnulose 1-kinase</fullName>
    </alternativeName>
    <alternativeName>
        <fullName evidence="10 11">Rhamnulose kinase</fullName>
    </alternativeName>
</protein>
<keyword evidence="7 11" id="KW-0684">Rhamnose metabolism</keyword>
<evidence type="ECO:0000313" key="15">
    <source>
        <dbReference type="Proteomes" id="UP000295719"/>
    </source>
</evidence>
<keyword evidence="4 11" id="KW-0418">Kinase</keyword>